<reference evidence="3" key="1">
    <citation type="journal article" date="2019" name="Int. J. Syst. Evol. Microbiol.">
        <title>The Global Catalogue of Microorganisms (GCM) 10K type strain sequencing project: providing services to taxonomists for standard genome sequencing and annotation.</title>
        <authorList>
            <consortium name="The Broad Institute Genomics Platform"/>
            <consortium name="The Broad Institute Genome Sequencing Center for Infectious Disease"/>
            <person name="Wu L."/>
            <person name="Ma J."/>
        </authorList>
    </citation>
    <scope>NUCLEOTIDE SEQUENCE [LARGE SCALE GENOMIC DNA]</scope>
    <source>
        <strain evidence="3">JCM 3369</strain>
    </source>
</reference>
<gene>
    <name evidence="2" type="ORF">ACFQKB_06870</name>
</gene>
<evidence type="ECO:0000313" key="2">
    <source>
        <dbReference type="EMBL" id="MFC6879486.1"/>
    </source>
</evidence>
<organism evidence="2 3">
    <name type="scientific">Actinomadura yumaensis</name>
    <dbReference type="NCBI Taxonomy" id="111807"/>
    <lineage>
        <taxon>Bacteria</taxon>
        <taxon>Bacillati</taxon>
        <taxon>Actinomycetota</taxon>
        <taxon>Actinomycetes</taxon>
        <taxon>Streptosporangiales</taxon>
        <taxon>Thermomonosporaceae</taxon>
        <taxon>Actinomadura</taxon>
    </lineage>
</organism>
<feature type="signal peptide" evidence="1">
    <location>
        <begin position="1"/>
        <end position="32"/>
    </location>
</feature>
<accession>A0ABW2CFX6</accession>
<evidence type="ECO:0000313" key="3">
    <source>
        <dbReference type="Proteomes" id="UP001596380"/>
    </source>
</evidence>
<keyword evidence="3" id="KW-1185">Reference proteome</keyword>
<evidence type="ECO:0000256" key="1">
    <source>
        <dbReference type="SAM" id="SignalP"/>
    </source>
</evidence>
<comment type="caution">
    <text evidence="2">The sequence shown here is derived from an EMBL/GenBank/DDBJ whole genome shotgun (WGS) entry which is preliminary data.</text>
</comment>
<dbReference type="EMBL" id="JBHSXS010000002">
    <property type="protein sequence ID" value="MFC6879486.1"/>
    <property type="molecule type" value="Genomic_DNA"/>
</dbReference>
<dbReference type="Proteomes" id="UP001596380">
    <property type="component" value="Unassembled WGS sequence"/>
</dbReference>
<dbReference type="RefSeq" id="WP_160824093.1">
    <property type="nucleotide sequence ID" value="NZ_JBHSXS010000002.1"/>
</dbReference>
<proteinExistence type="predicted"/>
<name>A0ABW2CFX6_9ACTN</name>
<sequence length="157" mass="15806">MRLTPRTVFRTAALAVTTGVCVAATAAAPALAAAPPLAPTRVAADAVSLGEATISNEGKDLVVKVTYTCSDSTHLAVVAGQPPRGSGTDYERIGAATTTPTCDGQSHVVTLTATPTSTFTGTWKTGTIATVGAQLIKMANGTFTLQQADSKDLSLAG</sequence>
<protein>
    <submittedName>
        <fullName evidence="2">Uncharacterized protein</fullName>
    </submittedName>
</protein>
<keyword evidence="1" id="KW-0732">Signal</keyword>
<feature type="chain" id="PRO_5046400162" evidence="1">
    <location>
        <begin position="33"/>
        <end position="157"/>
    </location>
</feature>